<name>A0ABV6KN25_9BACI</name>
<reference evidence="1 2" key="1">
    <citation type="submission" date="2024-09" db="EMBL/GenBank/DDBJ databases">
        <authorList>
            <person name="Sun Q."/>
            <person name="Mori K."/>
        </authorList>
    </citation>
    <scope>NUCLEOTIDE SEQUENCE [LARGE SCALE GENOMIC DNA]</scope>
    <source>
        <strain evidence="1 2">CGMCC 1.9126</strain>
    </source>
</reference>
<dbReference type="RefSeq" id="WP_160547456.1">
    <property type="nucleotide sequence ID" value="NZ_JBHLUU010000015.1"/>
</dbReference>
<dbReference type="InterPro" id="IPR020534">
    <property type="entry name" value="Uncharacterised_YqxA"/>
</dbReference>
<dbReference type="EMBL" id="JBHLUU010000015">
    <property type="protein sequence ID" value="MFC0474377.1"/>
    <property type="molecule type" value="Genomic_DNA"/>
</dbReference>
<organism evidence="1 2">
    <name type="scientific">Robertmurraya beringensis</name>
    <dbReference type="NCBI Taxonomy" id="641660"/>
    <lineage>
        <taxon>Bacteria</taxon>
        <taxon>Bacillati</taxon>
        <taxon>Bacillota</taxon>
        <taxon>Bacilli</taxon>
        <taxon>Bacillales</taxon>
        <taxon>Bacillaceae</taxon>
        <taxon>Robertmurraya</taxon>
    </lineage>
</organism>
<keyword evidence="2" id="KW-1185">Reference proteome</keyword>
<protein>
    <submittedName>
        <fullName evidence="1">YqxA family protein</fullName>
    </submittedName>
</protein>
<evidence type="ECO:0000313" key="1">
    <source>
        <dbReference type="EMBL" id="MFC0474377.1"/>
    </source>
</evidence>
<proteinExistence type="predicted"/>
<dbReference type="Pfam" id="PF12438">
    <property type="entry name" value="DUF3679"/>
    <property type="match status" value="1"/>
</dbReference>
<sequence length="109" mass="12345">MKMFMFKSILLMSLMFLSVLFGMQIANNGIVNMKGFDDPNFKGAFTINEQEENVQVSVLGNNVDSHDINKKREQLEEMEAYNFFSDLGKTLADIVTGIVDITIDLIRNS</sequence>
<evidence type="ECO:0000313" key="2">
    <source>
        <dbReference type="Proteomes" id="UP001589738"/>
    </source>
</evidence>
<gene>
    <name evidence="1" type="ORF">ACFFHF_03580</name>
</gene>
<accession>A0ABV6KN25</accession>
<comment type="caution">
    <text evidence="1">The sequence shown here is derived from an EMBL/GenBank/DDBJ whole genome shotgun (WGS) entry which is preliminary data.</text>
</comment>
<dbReference type="Proteomes" id="UP001589738">
    <property type="component" value="Unassembled WGS sequence"/>
</dbReference>